<accession>A0A830FYV9</accession>
<dbReference type="InterPro" id="IPR043814">
    <property type="entry name" value="DUF5796"/>
</dbReference>
<dbReference type="EMBL" id="BMOO01000003">
    <property type="protein sequence ID" value="GGM64589.1"/>
    <property type="molecule type" value="Genomic_DNA"/>
</dbReference>
<dbReference type="RefSeq" id="WP_188871191.1">
    <property type="nucleotide sequence ID" value="NZ_BMOO01000003.1"/>
</dbReference>
<keyword evidence="3" id="KW-1185">Reference proteome</keyword>
<evidence type="ECO:0000313" key="3">
    <source>
        <dbReference type="Proteomes" id="UP000614609"/>
    </source>
</evidence>
<protein>
    <submittedName>
        <fullName evidence="1">Uncharacterized protein</fullName>
    </submittedName>
</protein>
<evidence type="ECO:0000313" key="1">
    <source>
        <dbReference type="EMBL" id="GGM64589.1"/>
    </source>
</evidence>
<organism evidence="1 3">
    <name type="scientific">Halarchaeum rubridurum</name>
    <dbReference type="NCBI Taxonomy" id="489911"/>
    <lineage>
        <taxon>Archaea</taxon>
        <taxon>Methanobacteriati</taxon>
        <taxon>Methanobacteriota</taxon>
        <taxon>Stenosarchaea group</taxon>
        <taxon>Halobacteria</taxon>
        <taxon>Halobacteriales</taxon>
        <taxon>Halobacteriaceae</taxon>
    </lineage>
</organism>
<sequence>MSYRNDVAPETLPVELTSDGVVLTYADGRETFYNGVPERHEGTLRTNPGMHVQVLVLAPTETEGVMCYVNDRDTHDEVLETTGVGRVMLDPGETAEIFPGVTVEMDGYAAEVTADPEVARGRVFVFEEDETREYSFELFAGDDDGDGGDAAE</sequence>
<dbReference type="AlphaFoldDB" id="A0A830FYV9"/>
<dbReference type="OrthoDB" id="156190at2157"/>
<reference evidence="2" key="3">
    <citation type="submission" date="2021-03" db="EMBL/GenBank/DDBJ databases">
        <title>Genomic Encyclopedia of Type Strains, Phase IV (KMG-IV): sequencing the most valuable type-strain genomes for metagenomic binning, comparative biology and taxonomic classification.</title>
        <authorList>
            <person name="Goeker M."/>
        </authorList>
    </citation>
    <scope>NUCLEOTIDE SEQUENCE</scope>
    <source>
        <strain evidence="2">DSM 22443</strain>
    </source>
</reference>
<gene>
    <name evidence="1" type="ORF">GCM10009017_13380</name>
    <name evidence="2" type="ORF">J2752_000402</name>
</gene>
<dbReference type="Proteomes" id="UP000765891">
    <property type="component" value="Unassembled WGS sequence"/>
</dbReference>
<dbReference type="EMBL" id="JAGGKO010000001">
    <property type="protein sequence ID" value="MBP1953521.1"/>
    <property type="molecule type" value="Genomic_DNA"/>
</dbReference>
<comment type="caution">
    <text evidence="1">The sequence shown here is derived from an EMBL/GenBank/DDBJ whole genome shotgun (WGS) entry which is preliminary data.</text>
</comment>
<dbReference type="Proteomes" id="UP000614609">
    <property type="component" value="Unassembled WGS sequence"/>
</dbReference>
<reference evidence="1" key="2">
    <citation type="submission" date="2020-09" db="EMBL/GenBank/DDBJ databases">
        <authorList>
            <person name="Sun Q."/>
            <person name="Ohkuma M."/>
        </authorList>
    </citation>
    <scope>NUCLEOTIDE SEQUENCE</scope>
    <source>
        <strain evidence="1">JCM 16108</strain>
    </source>
</reference>
<evidence type="ECO:0000313" key="2">
    <source>
        <dbReference type="EMBL" id="MBP1953521.1"/>
    </source>
</evidence>
<reference evidence="1" key="1">
    <citation type="journal article" date="2014" name="Int. J. Syst. Evol. Microbiol.">
        <title>Complete genome sequence of Corynebacterium casei LMG S-19264T (=DSM 44701T), isolated from a smear-ripened cheese.</title>
        <authorList>
            <consortium name="US DOE Joint Genome Institute (JGI-PGF)"/>
            <person name="Walter F."/>
            <person name="Albersmeier A."/>
            <person name="Kalinowski J."/>
            <person name="Ruckert C."/>
        </authorList>
    </citation>
    <scope>NUCLEOTIDE SEQUENCE</scope>
    <source>
        <strain evidence="1">JCM 16108</strain>
    </source>
</reference>
<dbReference type="Pfam" id="PF19109">
    <property type="entry name" value="DUF5796"/>
    <property type="match status" value="1"/>
</dbReference>
<name>A0A830FYV9_9EURY</name>
<proteinExistence type="predicted"/>